<evidence type="ECO:0000313" key="3">
    <source>
        <dbReference type="Proteomes" id="UP001589890"/>
    </source>
</evidence>
<sequence>MRFSSNSWKVLSNAVAFGGVLLLAASTAVQPANAAWSGTYAASAAGWTAADSPTVAVDRQGDALLVWVACQASAPGCYHQVQVRLKSATGGLGPIRTLSPLGPSASWPEVATDDDGDSAVVWQQDGRVVGRRVSSTGTLVGPLRTLSNTSAINPTVVVEPSGRALAVWTDVRSGAYYTTARFFYQDGTVSNAFTLGSGAADQPSAAIDRNGLAVVAWTESHSTVVARRVKPGYLGPRTVFLAAGSGATYGRVNVGVDRDGDAVVSLLRHKTNELSKFWARRWPRTGALGPVMLLAPTTDNVTLYNAIASDLEGDSMVIWSRRTSTTQTDVFGRRISRSGALGAITRLGVGDRPRVALDDDGNGLAVWHSPGPPYDATRVLARPISTAGGFGVTTTLSTDGRVVRTAASPGGNFAVVWQQKSYPYTIRARFGR</sequence>
<feature type="chain" id="PRO_5047420185" evidence="1">
    <location>
        <begin position="35"/>
        <end position="432"/>
    </location>
</feature>
<evidence type="ECO:0000313" key="2">
    <source>
        <dbReference type="EMBL" id="MFC0625967.1"/>
    </source>
</evidence>
<keyword evidence="3" id="KW-1185">Reference proteome</keyword>
<dbReference type="Proteomes" id="UP001589890">
    <property type="component" value="Unassembled WGS sequence"/>
</dbReference>
<organism evidence="2 3">
    <name type="scientific">Kribbella deserti</name>
    <dbReference type="NCBI Taxonomy" id="1926257"/>
    <lineage>
        <taxon>Bacteria</taxon>
        <taxon>Bacillati</taxon>
        <taxon>Actinomycetota</taxon>
        <taxon>Actinomycetes</taxon>
        <taxon>Propionibacteriales</taxon>
        <taxon>Kribbellaceae</taxon>
        <taxon>Kribbella</taxon>
    </lineage>
</organism>
<keyword evidence="1" id="KW-0732">Signal</keyword>
<feature type="signal peptide" evidence="1">
    <location>
        <begin position="1"/>
        <end position="34"/>
    </location>
</feature>
<comment type="caution">
    <text evidence="2">The sequence shown here is derived from an EMBL/GenBank/DDBJ whole genome shotgun (WGS) entry which is preliminary data.</text>
</comment>
<protein>
    <submittedName>
        <fullName evidence="2">Uncharacterized protein</fullName>
    </submittedName>
</protein>
<dbReference type="RefSeq" id="WP_380048947.1">
    <property type="nucleotide sequence ID" value="NZ_JBHLTC010000019.1"/>
</dbReference>
<proteinExistence type="predicted"/>
<name>A0ABV6QQI1_9ACTN</name>
<dbReference type="EMBL" id="JBHLTC010000019">
    <property type="protein sequence ID" value="MFC0625967.1"/>
    <property type="molecule type" value="Genomic_DNA"/>
</dbReference>
<reference evidence="2 3" key="1">
    <citation type="submission" date="2024-09" db="EMBL/GenBank/DDBJ databases">
        <authorList>
            <person name="Sun Q."/>
            <person name="Mori K."/>
        </authorList>
    </citation>
    <scope>NUCLEOTIDE SEQUENCE [LARGE SCALE GENOMIC DNA]</scope>
    <source>
        <strain evidence="2 3">CGMCC 1.15906</strain>
    </source>
</reference>
<gene>
    <name evidence="2" type="ORF">ACFFGN_17950</name>
</gene>
<accession>A0ABV6QQI1</accession>
<evidence type="ECO:0000256" key="1">
    <source>
        <dbReference type="SAM" id="SignalP"/>
    </source>
</evidence>